<protein>
    <submittedName>
        <fullName evidence="2">Hypothetical secreted protein</fullName>
    </submittedName>
</protein>
<dbReference type="EMBL" id="EZ419912">
    <property type="protein sequence ID" value="ACZ28267.1"/>
    <property type="molecule type" value="mRNA"/>
</dbReference>
<keyword evidence="1" id="KW-1133">Transmembrane helix</keyword>
<sequence length="140" mass="16696">MTLKQSFVVRQIVQICAVFFIIERLTSSINLFAIATFRVKSKNSEKKKIFSGRTITERINTCSPDMCIHKCVHQCASCQLILYASELAQPICCKIIQFHKHNAFFFGFFWPFFYFFLRKKIYIQKYIHIWFVYALLRKNN</sequence>
<name>D1FQ12_SIMNI</name>
<keyword evidence="1" id="KW-0812">Transmembrane</keyword>
<proteinExistence type="evidence at transcript level"/>
<reference evidence="2" key="1">
    <citation type="submission" date="2009-10" db="EMBL/GenBank/DDBJ databases">
        <title>An Insight into the Sialotranscriptome of Simulium nigrimanum, a Black Fly Associated with Fogo Selvagem in South America.</title>
        <authorList>
            <person name="Ribeiro J.M.C."/>
            <person name="Valenzuela J.G."/>
            <person name="Pham V.M."/>
            <person name="Kleeman L."/>
            <person name="Barbian K.D."/>
            <person name="Favreau A.J."/>
            <person name="Eaton D.P."/>
            <person name="Aoki V."/>
            <person name="Hans-Filho G."/>
            <person name="Rivitti E.A."/>
            <person name="Diaz L.A."/>
        </authorList>
    </citation>
    <scope>NUCLEOTIDE SEQUENCE</scope>
    <source>
        <tissue evidence="2">Salivary glands</tissue>
    </source>
</reference>
<keyword evidence="1" id="KW-0472">Membrane</keyword>
<feature type="transmembrane region" description="Helical" evidence="1">
    <location>
        <begin position="12"/>
        <end position="37"/>
    </location>
</feature>
<dbReference type="AlphaFoldDB" id="D1FQ12"/>
<evidence type="ECO:0000256" key="1">
    <source>
        <dbReference type="SAM" id="Phobius"/>
    </source>
</evidence>
<organism evidence="2">
    <name type="scientific">Simulium nigrimanum</name>
    <name type="common">Black fly</name>
    <dbReference type="NCBI Taxonomy" id="683695"/>
    <lineage>
        <taxon>Eukaryota</taxon>
        <taxon>Metazoa</taxon>
        <taxon>Ecdysozoa</taxon>
        <taxon>Arthropoda</taxon>
        <taxon>Hexapoda</taxon>
        <taxon>Insecta</taxon>
        <taxon>Pterygota</taxon>
        <taxon>Neoptera</taxon>
        <taxon>Endopterygota</taxon>
        <taxon>Diptera</taxon>
        <taxon>Nematocera</taxon>
        <taxon>Chironomoidea</taxon>
        <taxon>Simuliidae</taxon>
        <taxon>Simulium</taxon>
    </lineage>
</organism>
<evidence type="ECO:0000313" key="2">
    <source>
        <dbReference type="EMBL" id="ACZ28267.1"/>
    </source>
</evidence>
<accession>D1FQ12</accession>